<organism evidence="3 4">
    <name type="scientific">Prochlorococcus marinus str. MIT 9116</name>
    <dbReference type="NCBI Taxonomy" id="167544"/>
    <lineage>
        <taxon>Bacteria</taxon>
        <taxon>Bacillati</taxon>
        <taxon>Cyanobacteriota</taxon>
        <taxon>Cyanophyceae</taxon>
        <taxon>Synechococcales</taxon>
        <taxon>Prochlorococcaceae</taxon>
        <taxon>Prochlorococcus</taxon>
    </lineage>
</organism>
<evidence type="ECO:0000256" key="1">
    <source>
        <dbReference type="HAMAP-Rule" id="MF_00226"/>
    </source>
</evidence>
<dbReference type="SUPFAM" id="SSF53218">
    <property type="entry name" value="Molybdenum cofactor biosynthesis proteins"/>
    <property type="match status" value="1"/>
</dbReference>
<evidence type="ECO:0000313" key="3">
    <source>
        <dbReference type="EMBL" id="KGF89906.1"/>
    </source>
</evidence>
<dbReference type="InterPro" id="IPR036653">
    <property type="entry name" value="CinA-like_C"/>
</dbReference>
<dbReference type="CDD" id="cd00885">
    <property type="entry name" value="cinA"/>
    <property type="match status" value="1"/>
</dbReference>
<dbReference type="SMART" id="SM00852">
    <property type="entry name" value="MoCF_biosynth"/>
    <property type="match status" value="1"/>
</dbReference>
<dbReference type="PANTHER" id="PTHR13939">
    <property type="entry name" value="NICOTINAMIDE-NUCLEOTIDE AMIDOHYDROLASE PNCC"/>
    <property type="match status" value="1"/>
</dbReference>
<protein>
    <recommendedName>
        <fullName evidence="1">CinA-like protein</fullName>
    </recommendedName>
</protein>
<dbReference type="NCBIfam" id="TIGR00177">
    <property type="entry name" value="molyb_syn"/>
    <property type="match status" value="1"/>
</dbReference>
<evidence type="ECO:0000259" key="2">
    <source>
        <dbReference type="SMART" id="SM00852"/>
    </source>
</evidence>
<evidence type="ECO:0000313" key="4">
    <source>
        <dbReference type="Proteomes" id="UP000030491"/>
    </source>
</evidence>
<dbReference type="EMBL" id="JNAJ01000018">
    <property type="protein sequence ID" value="KGF89906.1"/>
    <property type="molecule type" value="Genomic_DNA"/>
</dbReference>
<dbReference type="Pfam" id="PF00994">
    <property type="entry name" value="MoCF_biosynth"/>
    <property type="match status" value="1"/>
</dbReference>
<dbReference type="Pfam" id="PF02464">
    <property type="entry name" value="CinA"/>
    <property type="match status" value="1"/>
</dbReference>
<proteinExistence type="inferred from homology"/>
<accession>A0A0A1ZN05</accession>
<dbReference type="Gene3D" id="3.40.980.10">
    <property type="entry name" value="MoaB/Mog-like domain"/>
    <property type="match status" value="1"/>
</dbReference>
<dbReference type="NCBIfam" id="TIGR00200">
    <property type="entry name" value="cinA_nterm"/>
    <property type="match status" value="1"/>
</dbReference>
<dbReference type="RefSeq" id="WP_032514558.1">
    <property type="nucleotide sequence ID" value="NZ_JNAJ01000018.1"/>
</dbReference>
<dbReference type="Gene3D" id="3.30.70.2860">
    <property type="match status" value="1"/>
</dbReference>
<dbReference type="PANTHER" id="PTHR13939:SF0">
    <property type="entry name" value="NMN AMIDOHYDROLASE-LIKE PROTEIN YFAY"/>
    <property type="match status" value="1"/>
</dbReference>
<reference evidence="4" key="1">
    <citation type="journal article" date="2014" name="Sci. Data">
        <title>Genomes of diverse isolates of the marine cyanobacterium Prochlorococcus.</title>
        <authorList>
            <person name="Biller S."/>
            <person name="Berube P."/>
            <person name="Thompson J."/>
            <person name="Kelly L."/>
            <person name="Roggensack S."/>
            <person name="Awad L."/>
            <person name="Roache-Johnson K."/>
            <person name="Ding H."/>
            <person name="Giovannoni S.J."/>
            <person name="Moore L.R."/>
            <person name="Chisholm S.W."/>
        </authorList>
    </citation>
    <scope>NUCLEOTIDE SEQUENCE [LARGE SCALE GENOMIC DNA]</scope>
</reference>
<dbReference type="Proteomes" id="UP000030491">
    <property type="component" value="Unassembled WGS sequence"/>
</dbReference>
<dbReference type="Pfam" id="PF18146">
    <property type="entry name" value="CinA_KH"/>
    <property type="match status" value="1"/>
</dbReference>
<sequence length="424" mass="46637">MNPNSKGVEILSIGTELLLGNIVNTNAQWISEQLSQLGLNHFRQSTVGDNCDRIIKVVQEISKRSNLLITTGGLGPTPDDLTTEAIAKSFNASLFERQFLWGEIKQKLSNSKLQDNSSSLRKQCFFPKNAQIINNPRGTAPGMIWEPIKGFTILTFPGVPSEMKTMWEETALEFIKNKFSNSYSFFSNTLKFSGIGESSVAEKINDLLNLKNPTVAPYANLGEVKLRITARAKNDLEAKNIIKPVKEKLKKEFSKFIFGENHDTLPSVLIKELAKRNETIVFAESCTGGLLSSSITSISGSSQVFQGSIISYSNELKNSLLNISEEKLTKYGAVSEEVCESMAINVKEKLGADWAIAISGIAGPNGGSQNKPVGLVYISITGPNNHITNIRKLFNTTRNRIEIQTLSVNVCLNSLRLILLSNSK</sequence>
<dbReference type="OrthoDB" id="9801454at2"/>
<comment type="caution">
    <text evidence="3">The sequence shown here is derived from an EMBL/GenBank/DDBJ whole genome shotgun (WGS) entry which is preliminary data.</text>
</comment>
<dbReference type="InterPro" id="IPR001453">
    <property type="entry name" value="MoaB/Mog_dom"/>
</dbReference>
<feature type="domain" description="MoaB/Mog" evidence="2">
    <location>
        <begin position="9"/>
        <end position="178"/>
    </location>
</feature>
<dbReference type="NCBIfam" id="TIGR00199">
    <property type="entry name" value="PncC_domain"/>
    <property type="match status" value="1"/>
</dbReference>
<dbReference type="AlphaFoldDB" id="A0A0A1ZN05"/>
<dbReference type="InterPro" id="IPR050101">
    <property type="entry name" value="CinA"/>
</dbReference>
<dbReference type="InterPro" id="IPR008135">
    <property type="entry name" value="Competence-induced_CinA"/>
</dbReference>
<dbReference type="SUPFAM" id="SSF142433">
    <property type="entry name" value="CinA-like"/>
    <property type="match status" value="1"/>
</dbReference>
<dbReference type="HAMAP" id="MF_00226_B">
    <property type="entry name" value="CinA_B"/>
    <property type="match status" value="1"/>
</dbReference>
<dbReference type="InterPro" id="IPR036425">
    <property type="entry name" value="MoaB/Mog-like_dom_sf"/>
</dbReference>
<dbReference type="PIRSF" id="PIRSF006728">
    <property type="entry name" value="CinA"/>
    <property type="match status" value="1"/>
</dbReference>
<gene>
    <name evidence="3" type="ORF">EU93_1767</name>
</gene>
<dbReference type="NCBIfam" id="NF001813">
    <property type="entry name" value="PRK00549.1"/>
    <property type="match status" value="1"/>
</dbReference>
<comment type="similarity">
    <text evidence="1">Belongs to the CinA family.</text>
</comment>
<dbReference type="Gene3D" id="3.90.950.20">
    <property type="entry name" value="CinA-like"/>
    <property type="match status" value="1"/>
</dbReference>
<name>A0A0A1ZN05_PROMR</name>
<dbReference type="InterPro" id="IPR008136">
    <property type="entry name" value="CinA_C"/>
</dbReference>
<dbReference type="InterPro" id="IPR041424">
    <property type="entry name" value="CinA_KH"/>
</dbReference>